<comment type="caution">
    <text evidence="3">The sequence shown here is derived from an EMBL/GenBank/DDBJ whole genome shotgun (WGS) entry which is preliminary data.</text>
</comment>
<feature type="region of interest" description="Disordered" evidence="1">
    <location>
        <begin position="256"/>
        <end position="280"/>
    </location>
</feature>
<dbReference type="SUPFAM" id="SSF75011">
    <property type="entry name" value="3-carboxy-cis,cis-mucoante lactonizing enzyme"/>
    <property type="match status" value="1"/>
</dbReference>
<protein>
    <submittedName>
        <fullName evidence="3">Redoxin domain-containing protein</fullName>
    </submittedName>
</protein>
<reference evidence="3" key="1">
    <citation type="submission" date="2022-04" db="EMBL/GenBank/DDBJ databases">
        <title>Lysobacter sp. CAU 1642 isolated from sea sand.</title>
        <authorList>
            <person name="Kim W."/>
        </authorList>
    </citation>
    <scope>NUCLEOTIDE SEQUENCE</scope>
    <source>
        <strain evidence="3">CAU 1642</strain>
    </source>
</reference>
<evidence type="ECO:0000313" key="3">
    <source>
        <dbReference type="EMBL" id="MCK7592966.1"/>
    </source>
</evidence>
<dbReference type="SUPFAM" id="SSF52833">
    <property type="entry name" value="Thioredoxin-like"/>
    <property type="match status" value="1"/>
</dbReference>
<evidence type="ECO:0000256" key="1">
    <source>
        <dbReference type="SAM" id="MobiDB-lite"/>
    </source>
</evidence>
<dbReference type="Proteomes" id="UP001431449">
    <property type="component" value="Unassembled WGS sequence"/>
</dbReference>
<dbReference type="PROSITE" id="PS51352">
    <property type="entry name" value="THIOREDOXIN_2"/>
    <property type="match status" value="1"/>
</dbReference>
<organism evidence="3 4">
    <name type="scientific">Pseudomarimonas salicorniae</name>
    <dbReference type="NCBI Taxonomy" id="2933270"/>
    <lineage>
        <taxon>Bacteria</taxon>
        <taxon>Pseudomonadati</taxon>
        <taxon>Pseudomonadota</taxon>
        <taxon>Gammaproteobacteria</taxon>
        <taxon>Lysobacterales</taxon>
        <taxon>Lysobacteraceae</taxon>
        <taxon>Pseudomarimonas</taxon>
    </lineage>
</organism>
<keyword evidence="4" id="KW-1185">Reference proteome</keyword>
<dbReference type="InterPro" id="IPR012336">
    <property type="entry name" value="Thioredoxin-like_fold"/>
</dbReference>
<dbReference type="Gene3D" id="3.40.30.10">
    <property type="entry name" value="Glutaredoxin"/>
    <property type="match status" value="1"/>
</dbReference>
<gene>
    <name evidence="3" type="ORF">M0G41_04695</name>
</gene>
<dbReference type="RefSeq" id="WP_248205757.1">
    <property type="nucleotide sequence ID" value="NZ_JALNMH010000003.1"/>
</dbReference>
<proteinExistence type="predicted"/>
<dbReference type="InterPro" id="IPR013766">
    <property type="entry name" value="Thioredoxin_domain"/>
</dbReference>
<sequence>MSVPAQAPEFPASLEWINCDPLRMSEQRGRAVALVFWSASSAYCHNLLDDLGGIATRHADGLTVVAVHTPKFEAERDQRIALKALNRLGCRLPAAHDKLFLLWQHFEVKAWPTVILIDASGAVQHRFVGDHQRGAIDLAVQGLLDSAGPQQRVFGAQVQAYKPEPRMPLAFPAGLAVGPSHLYVADTAHHRILECSHEGRILRTFGSGTPGYVDGHPSECSFNGPRGLHLTRDALFVADTGNHTLRRIALLNGESDTIAGTGQRRQTGEGQGSSPSTTALDTPWAVTGSNDKLYFTQAAAQQVWEYDQVSRSLRCLVGTGQIGFGDGVGDRAMLAQPAGLALVQQSLYVADSAASAIRSVHVSGGQIHSLIGHGLFEFGRQDGPRQSALLQYPLDVAMDPKSPQLWIADTYNSQIRYLRLGGGDLRSLQLDYVLHEPSAIAAGSGALWVANSNSHEVVRIDMESRQVQRLPIGE</sequence>
<dbReference type="PANTHER" id="PTHR46388">
    <property type="entry name" value="NHL REPEAT-CONTAINING PROTEIN 2"/>
    <property type="match status" value="1"/>
</dbReference>
<evidence type="ECO:0000313" key="4">
    <source>
        <dbReference type="Proteomes" id="UP001431449"/>
    </source>
</evidence>
<dbReference type="PANTHER" id="PTHR46388:SF2">
    <property type="entry name" value="NHL REPEAT-CONTAINING PROTEIN 2"/>
    <property type="match status" value="1"/>
</dbReference>
<accession>A0ABT0GEJ9</accession>
<dbReference type="InterPro" id="IPR011042">
    <property type="entry name" value="6-blade_b-propeller_TolB-like"/>
</dbReference>
<feature type="domain" description="Thioredoxin" evidence="2">
    <location>
        <begin position="1"/>
        <end position="149"/>
    </location>
</feature>
<name>A0ABT0GEJ9_9GAMM</name>
<dbReference type="EMBL" id="JALNMH010000003">
    <property type="protein sequence ID" value="MCK7592966.1"/>
    <property type="molecule type" value="Genomic_DNA"/>
</dbReference>
<dbReference type="Gene3D" id="2.120.10.30">
    <property type="entry name" value="TolB, C-terminal domain"/>
    <property type="match status" value="2"/>
</dbReference>
<dbReference type="Pfam" id="PF13905">
    <property type="entry name" value="Thioredoxin_8"/>
    <property type="match status" value="1"/>
</dbReference>
<evidence type="ECO:0000259" key="2">
    <source>
        <dbReference type="PROSITE" id="PS51352"/>
    </source>
</evidence>
<dbReference type="InterPro" id="IPR036249">
    <property type="entry name" value="Thioredoxin-like_sf"/>
</dbReference>